<sequence>MRDEPPASGRRVRDSATEMTQLVLPHEANVHGTVLGGTVMHWIDLAAAVVANRHSRRPVVTAAFDEMSFLAPIMVGQLAVIRARITAVDRSSMEIRVDVDSEDLLSGERRRTSTAFVTFVALDPVTRRPAPVPPLVLESDDERAEHAAALERRRLRLERRKAHQAAALDRPS</sequence>
<dbReference type="GO" id="GO:0052816">
    <property type="term" value="F:long-chain fatty acyl-CoA hydrolase activity"/>
    <property type="evidence" value="ECO:0007669"/>
    <property type="project" value="TreeGrafter"/>
</dbReference>
<dbReference type="AlphaFoldDB" id="A0A832I584"/>
<dbReference type="GO" id="GO:0005829">
    <property type="term" value="C:cytosol"/>
    <property type="evidence" value="ECO:0007669"/>
    <property type="project" value="TreeGrafter"/>
</dbReference>
<dbReference type="PANTHER" id="PTHR11049">
    <property type="entry name" value="ACYL COENZYME A THIOESTER HYDROLASE"/>
    <property type="match status" value="1"/>
</dbReference>
<evidence type="ECO:0000256" key="3">
    <source>
        <dbReference type="PROSITE-ProRule" id="PRU01106"/>
    </source>
</evidence>
<comment type="similarity">
    <text evidence="1">Belongs to the acyl coenzyme A hydrolase family.</text>
</comment>
<dbReference type="InterPro" id="IPR006683">
    <property type="entry name" value="Thioestr_dom"/>
</dbReference>
<dbReference type="EMBL" id="DSQF01000022">
    <property type="protein sequence ID" value="HGZ44036.1"/>
    <property type="molecule type" value="Genomic_DNA"/>
</dbReference>
<name>A0A832I584_UNCEI</name>
<evidence type="ECO:0000259" key="4">
    <source>
        <dbReference type="PROSITE" id="PS51770"/>
    </source>
</evidence>
<dbReference type="InterPro" id="IPR029069">
    <property type="entry name" value="HotDog_dom_sf"/>
</dbReference>
<evidence type="ECO:0000256" key="2">
    <source>
        <dbReference type="ARBA" id="ARBA00022801"/>
    </source>
</evidence>
<dbReference type="GO" id="GO:0006637">
    <property type="term" value="P:acyl-CoA metabolic process"/>
    <property type="evidence" value="ECO:0007669"/>
    <property type="project" value="TreeGrafter"/>
</dbReference>
<dbReference type="GO" id="GO:0009062">
    <property type="term" value="P:fatty acid catabolic process"/>
    <property type="evidence" value="ECO:0007669"/>
    <property type="project" value="TreeGrafter"/>
</dbReference>
<dbReference type="InterPro" id="IPR033120">
    <property type="entry name" value="HOTDOG_ACOT"/>
</dbReference>
<reference evidence="5" key="1">
    <citation type="journal article" date="2020" name="mSystems">
        <title>Genome- and Community-Level Interaction Insights into Carbon Utilization and Element Cycling Functions of Hydrothermarchaeota in Hydrothermal Sediment.</title>
        <authorList>
            <person name="Zhou Z."/>
            <person name="Liu Y."/>
            <person name="Xu W."/>
            <person name="Pan J."/>
            <person name="Luo Z.H."/>
            <person name="Li M."/>
        </authorList>
    </citation>
    <scope>NUCLEOTIDE SEQUENCE [LARGE SCALE GENOMIC DNA]</scope>
    <source>
        <strain evidence="5">SpSt-381</strain>
    </source>
</reference>
<feature type="domain" description="HotDog ACOT-type" evidence="4">
    <location>
        <begin position="13"/>
        <end position="125"/>
    </location>
</feature>
<gene>
    <name evidence="5" type="ORF">ENR23_11565</name>
</gene>
<comment type="caution">
    <text evidence="5">The sequence shown here is derived from an EMBL/GenBank/DDBJ whole genome shotgun (WGS) entry which is preliminary data.</text>
</comment>
<dbReference type="PANTHER" id="PTHR11049:SF24">
    <property type="entry name" value="CYTOSOLIC ACYL COENZYME A THIOESTER HYDROLASE"/>
    <property type="match status" value="1"/>
</dbReference>
<evidence type="ECO:0000313" key="5">
    <source>
        <dbReference type="EMBL" id="HGZ44036.1"/>
    </source>
</evidence>
<dbReference type="SUPFAM" id="SSF54637">
    <property type="entry name" value="Thioesterase/thiol ester dehydrase-isomerase"/>
    <property type="match status" value="1"/>
</dbReference>
<dbReference type="InterPro" id="IPR040170">
    <property type="entry name" value="Cytosol_ACT"/>
</dbReference>
<dbReference type="Gene3D" id="3.10.129.10">
    <property type="entry name" value="Hotdog Thioesterase"/>
    <property type="match status" value="1"/>
</dbReference>
<proteinExistence type="inferred from homology"/>
<accession>A0A832I584</accession>
<dbReference type="CDD" id="cd03442">
    <property type="entry name" value="BFIT_BACH"/>
    <property type="match status" value="1"/>
</dbReference>
<organism evidence="5">
    <name type="scientific">Eiseniibacteriota bacterium</name>
    <dbReference type="NCBI Taxonomy" id="2212470"/>
    <lineage>
        <taxon>Bacteria</taxon>
        <taxon>Candidatus Eiseniibacteriota</taxon>
    </lineage>
</organism>
<evidence type="ECO:0000256" key="1">
    <source>
        <dbReference type="ARBA" id="ARBA00010458"/>
    </source>
</evidence>
<protein>
    <submittedName>
        <fullName evidence="5">Acyl-CoA thioesterase</fullName>
    </submittedName>
</protein>
<dbReference type="PROSITE" id="PS51770">
    <property type="entry name" value="HOTDOG_ACOT"/>
    <property type="match status" value="1"/>
</dbReference>
<dbReference type="Pfam" id="PF03061">
    <property type="entry name" value="4HBT"/>
    <property type="match status" value="1"/>
</dbReference>
<keyword evidence="2 3" id="KW-0378">Hydrolase</keyword>